<proteinExistence type="predicted"/>
<dbReference type="Proteomes" id="UP000799754">
    <property type="component" value="Unassembled WGS sequence"/>
</dbReference>
<organism evidence="1 2">
    <name type="scientific">Macroventuria anomochaeta</name>
    <dbReference type="NCBI Taxonomy" id="301207"/>
    <lineage>
        <taxon>Eukaryota</taxon>
        <taxon>Fungi</taxon>
        <taxon>Dikarya</taxon>
        <taxon>Ascomycota</taxon>
        <taxon>Pezizomycotina</taxon>
        <taxon>Dothideomycetes</taxon>
        <taxon>Pleosporomycetidae</taxon>
        <taxon>Pleosporales</taxon>
        <taxon>Pleosporineae</taxon>
        <taxon>Didymellaceae</taxon>
        <taxon>Macroventuria</taxon>
    </lineage>
</organism>
<evidence type="ECO:0000313" key="2">
    <source>
        <dbReference type="Proteomes" id="UP000799754"/>
    </source>
</evidence>
<keyword evidence="2" id="KW-1185">Reference proteome</keyword>
<gene>
    <name evidence="1" type="ORF">BU25DRAFT_481746</name>
</gene>
<sequence length="519" mass="57200">MASQGGISPSMANMKPPYPPAVWALGGAPVKKVDIPAQTVFMVLFMIGAAVHMKIFQRNRARGHKFLFNLFIFFFCVSRILTSILRIASTAQSRNVKLAIAASIFVAAGVLILFIINLIFAMRLVRSLHPALGWHPGFGIIFKLLCFLTGATIIMVIAGTVQSFYTLDPNTKATDRSLQLYGSTFLAIIATLPLPITVLSLLIPYSPPDRFGVGRLRTKVIVLLVSTTLLAIGAWYRCGSTWAPPVPRSQPLPGYLGKGVFYIFNFFVEIQTVLMYAILRVDLRYHIPNGAKGVGSYSSSQQLDDVEMQDSRPTSASKTVTTTFGLTINTNVPTIQIHDPEKTHAFSPDSPDTHIESTQTTPTTSPTSPPKNKRKSLLQSLFKRQSKAPTLPTIQTDMSPLEPPPTAEQKQRWRDSEQRRIITRLGGPWQELDSPMSPLEPPSPTSTMYSFRTGISRDTRDSVGNISIGTGLSIGVPSVVTAPSLRDTLRADGGWTPELDWELRSPRRFLSMKRRVTGE</sequence>
<comment type="caution">
    <text evidence="1">The sequence shown here is derived from an EMBL/GenBank/DDBJ whole genome shotgun (WGS) entry which is preliminary data.</text>
</comment>
<reference evidence="1" key="1">
    <citation type="journal article" date="2020" name="Stud. Mycol.">
        <title>101 Dothideomycetes genomes: a test case for predicting lifestyles and emergence of pathogens.</title>
        <authorList>
            <person name="Haridas S."/>
            <person name="Albert R."/>
            <person name="Binder M."/>
            <person name="Bloem J."/>
            <person name="Labutti K."/>
            <person name="Salamov A."/>
            <person name="Andreopoulos B."/>
            <person name="Baker S."/>
            <person name="Barry K."/>
            <person name="Bills G."/>
            <person name="Bluhm B."/>
            <person name="Cannon C."/>
            <person name="Castanera R."/>
            <person name="Culley D."/>
            <person name="Daum C."/>
            <person name="Ezra D."/>
            <person name="Gonzalez J."/>
            <person name="Henrissat B."/>
            <person name="Kuo A."/>
            <person name="Liang C."/>
            <person name="Lipzen A."/>
            <person name="Lutzoni F."/>
            <person name="Magnuson J."/>
            <person name="Mondo S."/>
            <person name="Nolan M."/>
            <person name="Ohm R."/>
            <person name="Pangilinan J."/>
            <person name="Park H.-J."/>
            <person name="Ramirez L."/>
            <person name="Alfaro M."/>
            <person name="Sun H."/>
            <person name="Tritt A."/>
            <person name="Yoshinaga Y."/>
            <person name="Zwiers L.-H."/>
            <person name="Turgeon B."/>
            <person name="Goodwin S."/>
            <person name="Spatafora J."/>
            <person name="Crous P."/>
            <person name="Grigoriev I."/>
        </authorList>
    </citation>
    <scope>NUCLEOTIDE SEQUENCE</scope>
    <source>
        <strain evidence="1">CBS 525.71</strain>
    </source>
</reference>
<evidence type="ECO:0000313" key="1">
    <source>
        <dbReference type="EMBL" id="KAF2631188.1"/>
    </source>
</evidence>
<name>A0ACB6SAW9_9PLEO</name>
<protein>
    <submittedName>
        <fullName evidence="1">Uncharacterized protein</fullName>
    </submittedName>
</protein>
<accession>A0ACB6SAW9</accession>
<dbReference type="EMBL" id="MU006705">
    <property type="protein sequence ID" value="KAF2631188.1"/>
    <property type="molecule type" value="Genomic_DNA"/>
</dbReference>